<accession>A0ABR8QX63</accession>
<sequence length="136" mass="14745">MSDTLYLVLRDELQRQEGGDTWAFVPPPFSIKPTYLEHECAVLFWHPMFGGVVLTKAEAVQLADALQRAVDSDVKPTLAMITTHSAKALSLSRGGRHFKIHVDDQSATVTRPVAIDVVAALDSASVHAGPLSTTVH</sequence>
<comment type="caution">
    <text evidence="1">The sequence shown here is derived from an EMBL/GenBank/DDBJ whole genome shotgun (WGS) entry which is preliminary data.</text>
</comment>
<dbReference type="Proteomes" id="UP000638918">
    <property type="component" value="Unassembled WGS sequence"/>
</dbReference>
<evidence type="ECO:0000313" key="2">
    <source>
        <dbReference type="Proteomes" id="UP000638918"/>
    </source>
</evidence>
<keyword evidence="2" id="KW-1185">Reference proteome</keyword>
<proteinExistence type="predicted"/>
<gene>
    <name evidence="1" type="ORF">H9656_01790</name>
</gene>
<name>A0ABR8QX63_9CAUL</name>
<evidence type="ECO:0000313" key="1">
    <source>
        <dbReference type="EMBL" id="MBD7940111.1"/>
    </source>
</evidence>
<dbReference type="EMBL" id="JACSQU010000001">
    <property type="protein sequence ID" value="MBD7940111.1"/>
    <property type="molecule type" value="Genomic_DNA"/>
</dbReference>
<organism evidence="1 2">
    <name type="scientific">Brevundimonas guildfordensis</name>
    <dbReference type="NCBI Taxonomy" id="2762241"/>
    <lineage>
        <taxon>Bacteria</taxon>
        <taxon>Pseudomonadati</taxon>
        <taxon>Pseudomonadota</taxon>
        <taxon>Alphaproteobacteria</taxon>
        <taxon>Caulobacterales</taxon>
        <taxon>Caulobacteraceae</taxon>
        <taxon>Brevundimonas</taxon>
    </lineage>
</organism>
<dbReference type="RefSeq" id="WP_119412212.1">
    <property type="nucleotide sequence ID" value="NZ_JACSQU010000001.1"/>
</dbReference>
<protein>
    <submittedName>
        <fullName evidence="1">Uncharacterized protein</fullName>
    </submittedName>
</protein>
<reference evidence="1 2" key="1">
    <citation type="submission" date="2020-08" db="EMBL/GenBank/DDBJ databases">
        <title>A Genomic Blueprint of the Chicken Gut Microbiome.</title>
        <authorList>
            <person name="Gilroy R."/>
            <person name="Ravi A."/>
            <person name="Getino M."/>
            <person name="Pursley I."/>
            <person name="Horton D.L."/>
            <person name="Alikhan N.-F."/>
            <person name="Baker D."/>
            <person name="Gharbi K."/>
            <person name="Hall N."/>
            <person name="Watson M."/>
            <person name="Adriaenssens E.M."/>
            <person name="Foster-Nyarko E."/>
            <person name="Jarju S."/>
            <person name="Secka A."/>
            <person name="Antonio M."/>
            <person name="Oren A."/>
            <person name="Chaudhuri R."/>
            <person name="La Ragione R.M."/>
            <person name="Hildebrand F."/>
            <person name="Pallen M.J."/>
        </authorList>
    </citation>
    <scope>NUCLEOTIDE SEQUENCE [LARGE SCALE GENOMIC DNA]</scope>
    <source>
        <strain evidence="1 2">Sa3CVA3</strain>
    </source>
</reference>